<proteinExistence type="predicted"/>
<comment type="cofactor">
    <cofactor evidence="1">
        <name>Fe(2+)</name>
        <dbReference type="ChEBI" id="CHEBI:29033"/>
    </cofactor>
</comment>
<evidence type="ECO:0000313" key="2">
    <source>
        <dbReference type="EMBL" id="GEO06300.1"/>
    </source>
</evidence>
<sequence length="304" mass="35052">MFTTANHPTVTERDLSKLHQLVSDLFRYPTTPAEWETYKLTDAQITFFKQEGYLSNIKLMEEWQVTALNEELAAILDPHHPDNDLFYEFHSNESTDPNAVLFHALGAWRLTPGFHDVLWNPAFVMAASQLLGNQPVRFWHDQLFYKPAKHGGVVAWHQDYSYWTRTIPMQHLTCWTGLDDATVDNGCMYYVPRSHQWGLLDKPELAGDMEGLMAYLTPEQKEEFKPVPIEMKKGYGAFHHPLLVHGSYENRSERPRRAFVLNVFADGTTSNTDSTLLEGVPVITKGHKMEGQFFPLLTPPNWNW</sequence>
<accession>A0A512B2W7</accession>
<protein>
    <recommendedName>
        <fullName evidence="4">Phytanoyl-CoA dioxygenase family protein</fullName>
    </recommendedName>
</protein>
<organism evidence="2 3">
    <name type="scientific">Adhaeribacter aerolatus</name>
    <dbReference type="NCBI Taxonomy" id="670289"/>
    <lineage>
        <taxon>Bacteria</taxon>
        <taxon>Pseudomonadati</taxon>
        <taxon>Bacteroidota</taxon>
        <taxon>Cytophagia</taxon>
        <taxon>Cytophagales</taxon>
        <taxon>Hymenobacteraceae</taxon>
        <taxon>Adhaeribacter</taxon>
    </lineage>
</organism>
<dbReference type="PANTHER" id="PTHR20883">
    <property type="entry name" value="PHYTANOYL-COA DIOXYGENASE DOMAIN CONTAINING 1"/>
    <property type="match status" value="1"/>
</dbReference>
<dbReference type="RefSeq" id="WP_146902034.1">
    <property type="nucleotide sequence ID" value="NZ_BJYS01000033.1"/>
</dbReference>
<dbReference type="Proteomes" id="UP000321532">
    <property type="component" value="Unassembled WGS sequence"/>
</dbReference>
<comment type="caution">
    <text evidence="2">The sequence shown here is derived from an EMBL/GenBank/DDBJ whole genome shotgun (WGS) entry which is preliminary data.</text>
</comment>
<evidence type="ECO:0000256" key="1">
    <source>
        <dbReference type="ARBA" id="ARBA00001954"/>
    </source>
</evidence>
<keyword evidence="3" id="KW-1185">Reference proteome</keyword>
<dbReference type="GO" id="GO:0005506">
    <property type="term" value="F:iron ion binding"/>
    <property type="evidence" value="ECO:0007669"/>
    <property type="project" value="UniProtKB-ARBA"/>
</dbReference>
<dbReference type="PANTHER" id="PTHR20883:SF48">
    <property type="entry name" value="ECTOINE DIOXYGENASE"/>
    <property type="match status" value="1"/>
</dbReference>
<dbReference type="AlphaFoldDB" id="A0A512B2W7"/>
<dbReference type="Gene3D" id="2.60.120.620">
    <property type="entry name" value="q2cbj1_9rhob like domain"/>
    <property type="match status" value="1"/>
</dbReference>
<reference evidence="2 3" key="1">
    <citation type="submission" date="2019-07" db="EMBL/GenBank/DDBJ databases">
        <title>Whole genome shotgun sequence of Adhaeribacter aerolatus NBRC 106133.</title>
        <authorList>
            <person name="Hosoyama A."/>
            <person name="Uohara A."/>
            <person name="Ohji S."/>
            <person name="Ichikawa N."/>
        </authorList>
    </citation>
    <scope>NUCLEOTIDE SEQUENCE [LARGE SCALE GENOMIC DNA]</scope>
    <source>
        <strain evidence="2 3">NBRC 106133</strain>
    </source>
</reference>
<dbReference type="OrthoDB" id="9814777at2"/>
<dbReference type="InterPro" id="IPR008775">
    <property type="entry name" value="Phytyl_CoA_dOase-like"/>
</dbReference>
<evidence type="ECO:0008006" key="4">
    <source>
        <dbReference type="Google" id="ProtNLM"/>
    </source>
</evidence>
<evidence type="ECO:0000313" key="3">
    <source>
        <dbReference type="Proteomes" id="UP000321532"/>
    </source>
</evidence>
<dbReference type="GO" id="GO:0016706">
    <property type="term" value="F:2-oxoglutarate-dependent dioxygenase activity"/>
    <property type="evidence" value="ECO:0007669"/>
    <property type="project" value="UniProtKB-ARBA"/>
</dbReference>
<dbReference type="EMBL" id="BJYS01000033">
    <property type="protein sequence ID" value="GEO06300.1"/>
    <property type="molecule type" value="Genomic_DNA"/>
</dbReference>
<dbReference type="Pfam" id="PF05721">
    <property type="entry name" value="PhyH"/>
    <property type="match status" value="1"/>
</dbReference>
<gene>
    <name evidence="2" type="ORF">AAE02nite_39640</name>
</gene>
<name>A0A512B2W7_9BACT</name>
<dbReference type="SUPFAM" id="SSF51197">
    <property type="entry name" value="Clavaminate synthase-like"/>
    <property type="match status" value="1"/>
</dbReference>